<dbReference type="EMBL" id="UINC01083068">
    <property type="protein sequence ID" value="SVC28411.1"/>
    <property type="molecule type" value="Genomic_DNA"/>
</dbReference>
<sequence length="40" mass="4503">GSTLRMKRSVPIPATTTKPTKHAKIIIIVMTYAFLLIVYK</sequence>
<name>A0A382L0K3_9ZZZZ</name>
<gene>
    <name evidence="2" type="ORF">METZ01_LOCUS281265</name>
</gene>
<keyword evidence="1" id="KW-1133">Transmembrane helix</keyword>
<dbReference type="AlphaFoldDB" id="A0A382L0K3"/>
<reference evidence="2" key="1">
    <citation type="submission" date="2018-05" db="EMBL/GenBank/DDBJ databases">
        <authorList>
            <person name="Lanie J.A."/>
            <person name="Ng W.-L."/>
            <person name="Kazmierczak K.M."/>
            <person name="Andrzejewski T.M."/>
            <person name="Davidsen T.M."/>
            <person name="Wayne K.J."/>
            <person name="Tettelin H."/>
            <person name="Glass J.I."/>
            <person name="Rusch D."/>
            <person name="Podicherti R."/>
            <person name="Tsui H.-C.T."/>
            <person name="Winkler M.E."/>
        </authorList>
    </citation>
    <scope>NUCLEOTIDE SEQUENCE</scope>
</reference>
<accession>A0A382L0K3</accession>
<keyword evidence="1" id="KW-0812">Transmembrane</keyword>
<protein>
    <submittedName>
        <fullName evidence="2">Uncharacterized protein</fullName>
    </submittedName>
</protein>
<feature type="non-terminal residue" evidence="2">
    <location>
        <position position="1"/>
    </location>
</feature>
<evidence type="ECO:0000313" key="2">
    <source>
        <dbReference type="EMBL" id="SVC28411.1"/>
    </source>
</evidence>
<feature type="transmembrane region" description="Helical" evidence="1">
    <location>
        <begin position="21"/>
        <end position="39"/>
    </location>
</feature>
<proteinExistence type="predicted"/>
<organism evidence="2">
    <name type="scientific">marine metagenome</name>
    <dbReference type="NCBI Taxonomy" id="408172"/>
    <lineage>
        <taxon>unclassified sequences</taxon>
        <taxon>metagenomes</taxon>
        <taxon>ecological metagenomes</taxon>
    </lineage>
</organism>
<evidence type="ECO:0000256" key="1">
    <source>
        <dbReference type="SAM" id="Phobius"/>
    </source>
</evidence>
<keyword evidence="1" id="KW-0472">Membrane</keyword>